<feature type="transmembrane region" description="Helical" evidence="9">
    <location>
        <begin position="450"/>
        <end position="470"/>
    </location>
</feature>
<dbReference type="InterPro" id="IPR036259">
    <property type="entry name" value="MFS_trans_sf"/>
</dbReference>
<feature type="transmembrane region" description="Helical" evidence="9">
    <location>
        <begin position="306"/>
        <end position="325"/>
    </location>
</feature>
<keyword evidence="11" id="KW-1185">Reference proteome</keyword>
<evidence type="ECO:0000313" key="11">
    <source>
        <dbReference type="Proteomes" id="UP000001227"/>
    </source>
</evidence>
<keyword evidence="3 9" id="KW-0813">Transport</keyword>
<dbReference type="GO" id="GO:0005471">
    <property type="term" value="F:ATP:ADP antiporter activity"/>
    <property type="evidence" value="ECO:0007669"/>
    <property type="project" value="InterPro"/>
</dbReference>
<sequence>MENNKEFGKIRSIIFPIYTSELRKFIPLTSIFFIISFNYSILRSLKDMFILQNTGAEVIYYLKVFGVMPSIILLTILYSKISKGVSRDTRFNIVIAYFLVFFGITYFFLIPNLESLRLDNLADSLEQSMPRLLGLWDAIRYWPLSLLYINAEAWGTLALSVLFWTFVNEITPIYQAKRFYSFLSIGASIGLIIAGTMITTFKNNFNALLGFVVVFVAVLLVIYNIFAQDIRKNPTIYQVEQKPKKKKVKTTFWESIQFLAKSRYLALISILVLSYNMFISLFEAIWKAEIKELLNITGDQSISAVIYGAQGIYGGIATIILTVFFSAPIMNRGWRFAASFTPVVALVCTIVFFSFLYFQDSLGAVTTMLNTTPIMMAVMFGLANVVFIKSAKYILFDPTKERAYIPLDEESKVRGKAAVDGVGSRLGKSLGSFLLTMFLVPLFGDNLIVNVRYHVFFILIVILVGWLVAINKLSVRYNKLTEEQEKQEKEVL</sequence>
<dbReference type="eggNOG" id="COG3202">
    <property type="taxonomic scope" value="Bacteria"/>
</dbReference>
<organism evidence="10 11">
    <name type="scientific">Amoebophilus asiaticus (strain 5a2)</name>
    <dbReference type="NCBI Taxonomy" id="452471"/>
    <lineage>
        <taxon>Bacteria</taxon>
        <taxon>Pseudomonadati</taxon>
        <taxon>Bacteroidota</taxon>
        <taxon>Cytophagia</taxon>
        <taxon>Cytophagales</taxon>
        <taxon>Amoebophilaceae</taxon>
        <taxon>Candidatus Amoebophilus</taxon>
    </lineage>
</organism>
<keyword evidence="6 9" id="KW-0067">ATP-binding</keyword>
<dbReference type="Proteomes" id="UP000001227">
    <property type="component" value="Chromosome"/>
</dbReference>
<evidence type="ECO:0000313" key="10">
    <source>
        <dbReference type="EMBL" id="ACE05519.1"/>
    </source>
</evidence>
<dbReference type="InterPro" id="IPR004667">
    <property type="entry name" value="ADP_ATP_car_bac_type"/>
</dbReference>
<name>B3EUA0_AMOA5</name>
<evidence type="ECO:0000256" key="4">
    <source>
        <dbReference type="ARBA" id="ARBA00022692"/>
    </source>
</evidence>
<gene>
    <name evidence="10" type="ordered locus">Aasi_0069</name>
</gene>
<protein>
    <recommendedName>
        <fullName evidence="9">ADP,ATP carrier protein</fullName>
    </recommendedName>
</protein>
<keyword evidence="7 9" id="KW-1133">Transmembrane helix</keyword>
<evidence type="ECO:0000256" key="7">
    <source>
        <dbReference type="ARBA" id="ARBA00022989"/>
    </source>
</evidence>
<feature type="transmembrane region" description="Helical" evidence="9">
    <location>
        <begin position="146"/>
        <end position="167"/>
    </location>
</feature>
<comment type="subcellular location">
    <subcellularLocation>
        <location evidence="1 9">Membrane</location>
        <topology evidence="1 9">Multi-pass membrane protein</topology>
    </subcellularLocation>
</comment>
<dbReference type="KEGG" id="aas:Aasi_0069"/>
<keyword evidence="4 9" id="KW-0812">Transmembrane</keyword>
<dbReference type="RefSeq" id="WP_012472291.1">
    <property type="nucleotide sequence ID" value="NC_010830.1"/>
</dbReference>
<dbReference type="PANTHER" id="PTHR31187:SF1">
    <property type="entry name" value="ADP,ATP CARRIER PROTEIN 1"/>
    <property type="match status" value="1"/>
</dbReference>
<dbReference type="GO" id="GO:0016020">
    <property type="term" value="C:membrane"/>
    <property type="evidence" value="ECO:0007669"/>
    <property type="project" value="UniProtKB-SubCell"/>
</dbReference>
<keyword evidence="5 9" id="KW-0547">Nucleotide-binding</keyword>
<feature type="transmembrane region" description="Helical" evidence="9">
    <location>
        <begin position="91"/>
        <end position="110"/>
    </location>
</feature>
<dbReference type="AlphaFoldDB" id="B3EUA0"/>
<evidence type="ECO:0000256" key="1">
    <source>
        <dbReference type="ARBA" id="ARBA00004141"/>
    </source>
</evidence>
<evidence type="ECO:0000256" key="2">
    <source>
        <dbReference type="ARBA" id="ARBA00007127"/>
    </source>
</evidence>
<dbReference type="Pfam" id="PF03219">
    <property type="entry name" value="TLC"/>
    <property type="match status" value="1"/>
</dbReference>
<feature type="transmembrane region" description="Helical" evidence="9">
    <location>
        <begin position="59"/>
        <end position="79"/>
    </location>
</feature>
<feature type="transmembrane region" description="Helical" evidence="9">
    <location>
        <begin position="207"/>
        <end position="226"/>
    </location>
</feature>
<feature type="transmembrane region" description="Helical" evidence="9">
    <location>
        <begin position="179"/>
        <end position="201"/>
    </location>
</feature>
<evidence type="ECO:0000256" key="9">
    <source>
        <dbReference type="RuleBase" id="RU363121"/>
    </source>
</evidence>
<proteinExistence type="inferred from homology"/>
<feature type="transmembrane region" description="Helical" evidence="9">
    <location>
        <begin position="264"/>
        <end position="286"/>
    </location>
</feature>
<dbReference type="STRING" id="452471.Aasi_0069"/>
<feature type="transmembrane region" description="Helical" evidence="9">
    <location>
        <begin position="426"/>
        <end position="444"/>
    </location>
</feature>
<feature type="transmembrane region" description="Helical" evidence="9">
    <location>
        <begin position="21"/>
        <end position="39"/>
    </location>
</feature>
<evidence type="ECO:0000256" key="5">
    <source>
        <dbReference type="ARBA" id="ARBA00022741"/>
    </source>
</evidence>
<reference evidence="10 11" key="1">
    <citation type="journal article" date="2010" name="J. Bacteriol.">
        <title>The genome of the amoeba symbiont 'Candidatus Amoebophilus asiaticus' reveals common mechanisms for host cell interaction among amoeba-associated bacteria.</title>
        <authorList>
            <person name="Schmitz-Esser S."/>
            <person name="Tischler P."/>
            <person name="Arnold R."/>
            <person name="Montanaro J."/>
            <person name="Wagner M."/>
            <person name="Rattei T."/>
            <person name="Horn M."/>
        </authorList>
    </citation>
    <scope>NUCLEOTIDE SEQUENCE [LARGE SCALE GENOMIC DNA]</scope>
    <source>
        <strain evidence="10 11">5a2</strain>
    </source>
</reference>
<feature type="transmembrane region" description="Helical" evidence="9">
    <location>
        <begin position="364"/>
        <end position="387"/>
    </location>
</feature>
<keyword evidence="8 9" id="KW-0472">Membrane</keyword>
<dbReference type="PANTHER" id="PTHR31187">
    <property type="match status" value="1"/>
</dbReference>
<dbReference type="HOGENOM" id="CLU_023964_0_1_10"/>
<dbReference type="EMBL" id="CP001102">
    <property type="protein sequence ID" value="ACE05519.1"/>
    <property type="molecule type" value="Genomic_DNA"/>
</dbReference>
<dbReference type="Gene3D" id="1.20.1250.20">
    <property type="entry name" value="MFS general substrate transporter like domains"/>
    <property type="match status" value="1"/>
</dbReference>
<dbReference type="OrthoDB" id="975242at2"/>
<evidence type="ECO:0000256" key="8">
    <source>
        <dbReference type="ARBA" id="ARBA00023136"/>
    </source>
</evidence>
<evidence type="ECO:0000256" key="3">
    <source>
        <dbReference type="ARBA" id="ARBA00022448"/>
    </source>
</evidence>
<comment type="similarity">
    <text evidence="2 9">Belongs to the ADP/ATP translocase tlc family.</text>
</comment>
<accession>B3EUA0</accession>
<feature type="transmembrane region" description="Helical" evidence="9">
    <location>
        <begin position="337"/>
        <end position="358"/>
    </location>
</feature>
<dbReference type="SUPFAM" id="SSF103473">
    <property type="entry name" value="MFS general substrate transporter"/>
    <property type="match status" value="1"/>
</dbReference>
<dbReference type="GO" id="GO:0005524">
    <property type="term" value="F:ATP binding"/>
    <property type="evidence" value="ECO:0007669"/>
    <property type="project" value="UniProtKB-KW"/>
</dbReference>
<evidence type="ECO:0000256" key="6">
    <source>
        <dbReference type="ARBA" id="ARBA00022840"/>
    </source>
</evidence>